<name>A0A428Z7J2_KIBAR</name>
<evidence type="ECO:0000256" key="1">
    <source>
        <dbReference type="SAM" id="MobiDB-lite"/>
    </source>
</evidence>
<dbReference type="Proteomes" id="UP000287547">
    <property type="component" value="Unassembled WGS sequence"/>
</dbReference>
<evidence type="ECO:0000313" key="2">
    <source>
        <dbReference type="EMBL" id="RSM83608.1"/>
    </source>
</evidence>
<reference evidence="2 3" key="1">
    <citation type="submission" date="2018-05" db="EMBL/GenBank/DDBJ databases">
        <title>Evolution of GPA BGCs.</title>
        <authorList>
            <person name="Waglechner N."/>
            <person name="Wright G.D."/>
        </authorList>
    </citation>
    <scope>NUCLEOTIDE SEQUENCE [LARGE SCALE GENOMIC DNA]</scope>
    <source>
        <strain evidence="2 3">A82846</strain>
    </source>
</reference>
<feature type="compositionally biased region" description="Polar residues" evidence="1">
    <location>
        <begin position="44"/>
        <end position="54"/>
    </location>
</feature>
<feature type="region of interest" description="Disordered" evidence="1">
    <location>
        <begin position="1"/>
        <end position="22"/>
    </location>
</feature>
<evidence type="ECO:0000313" key="3">
    <source>
        <dbReference type="Proteomes" id="UP000287547"/>
    </source>
</evidence>
<sequence length="81" mass="8880">MGGEYGKRSRLPKRHKEQSGLGEWRVLGDFGGSLCCRPERTVSLNPADSMSRARSASHEEALSTRGSDQAMTEVDSLRSVL</sequence>
<comment type="caution">
    <text evidence="2">The sequence shown here is derived from an EMBL/GenBank/DDBJ whole genome shotgun (WGS) entry which is preliminary data.</text>
</comment>
<accession>A0A428Z7J2</accession>
<protein>
    <submittedName>
        <fullName evidence="2">Uncharacterized protein</fullName>
    </submittedName>
</protein>
<gene>
    <name evidence="2" type="ORF">DMH04_23550</name>
</gene>
<organism evidence="2 3">
    <name type="scientific">Kibdelosporangium aridum</name>
    <dbReference type="NCBI Taxonomy" id="2030"/>
    <lineage>
        <taxon>Bacteria</taxon>
        <taxon>Bacillati</taxon>
        <taxon>Actinomycetota</taxon>
        <taxon>Actinomycetes</taxon>
        <taxon>Pseudonocardiales</taxon>
        <taxon>Pseudonocardiaceae</taxon>
        <taxon>Kibdelosporangium</taxon>
    </lineage>
</organism>
<proteinExistence type="predicted"/>
<dbReference type="EMBL" id="QHKI01000019">
    <property type="protein sequence ID" value="RSM83608.1"/>
    <property type="molecule type" value="Genomic_DNA"/>
</dbReference>
<feature type="region of interest" description="Disordered" evidence="1">
    <location>
        <begin position="44"/>
        <end position="81"/>
    </location>
</feature>
<dbReference type="AlphaFoldDB" id="A0A428Z7J2"/>